<name>A0A0F8YVQ3_9ZZZZ</name>
<accession>A0A0F8YVQ3</accession>
<evidence type="ECO:0000256" key="1">
    <source>
        <dbReference type="SAM" id="MobiDB-lite"/>
    </source>
</evidence>
<comment type="caution">
    <text evidence="2">The sequence shown here is derived from an EMBL/GenBank/DDBJ whole genome shotgun (WGS) entry which is preliminary data.</text>
</comment>
<feature type="compositionally biased region" description="Gly residues" evidence="1">
    <location>
        <begin position="43"/>
        <end position="52"/>
    </location>
</feature>
<reference evidence="2" key="1">
    <citation type="journal article" date="2015" name="Nature">
        <title>Complex archaea that bridge the gap between prokaryotes and eukaryotes.</title>
        <authorList>
            <person name="Spang A."/>
            <person name="Saw J.H."/>
            <person name="Jorgensen S.L."/>
            <person name="Zaremba-Niedzwiedzka K."/>
            <person name="Martijn J."/>
            <person name="Lind A.E."/>
            <person name="van Eijk R."/>
            <person name="Schleper C."/>
            <person name="Guy L."/>
            <person name="Ettema T.J."/>
        </authorList>
    </citation>
    <scope>NUCLEOTIDE SEQUENCE</scope>
</reference>
<gene>
    <name evidence="2" type="ORF">LCGC14_2772760</name>
</gene>
<dbReference type="EMBL" id="LAZR01051283">
    <property type="protein sequence ID" value="KKK85493.1"/>
    <property type="molecule type" value="Genomic_DNA"/>
</dbReference>
<dbReference type="AlphaFoldDB" id="A0A0F8YVQ3"/>
<protein>
    <submittedName>
        <fullName evidence="2">Uncharacterized protein</fullName>
    </submittedName>
</protein>
<proteinExistence type="predicted"/>
<feature type="region of interest" description="Disordered" evidence="1">
    <location>
        <begin position="32"/>
        <end position="52"/>
    </location>
</feature>
<organism evidence="2">
    <name type="scientific">marine sediment metagenome</name>
    <dbReference type="NCBI Taxonomy" id="412755"/>
    <lineage>
        <taxon>unclassified sequences</taxon>
        <taxon>metagenomes</taxon>
        <taxon>ecological metagenomes</taxon>
    </lineage>
</organism>
<sequence>ILTRTLPSVVGALDKKEGKFAGRTLPASAFGENEQDEKRKFIEGGGTVIEDQ</sequence>
<feature type="non-terminal residue" evidence="2">
    <location>
        <position position="1"/>
    </location>
</feature>
<evidence type="ECO:0000313" key="2">
    <source>
        <dbReference type="EMBL" id="KKK85493.1"/>
    </source>
</evidence>